<dbReference type="AlphaFoldDB" id="M3DFI4"/>
<comment type="caution">
    <text evidence="1">The sequence shown here is derived from an EMBL/GenBank/DDBJ whole genome shotgun (WGS) entry which is preliminary data.</text>
</comment>
<organism evidence="1 2">
    <name type="scientific">Streptomyces gancidicus BKS 13-15</name>
    <dbReference type="NCBI Taxonomy" id="1284664"/>
    <lineage>
        <taxon>Bacteria</taxon>
        <taxon>Bacillati</taxon>
        <taxon>Actinomycetota</taxon>
        <taxon>Actinomycetes</taxon>
        <taxon>Kitasatosporales</taxon>
        <taxon>Streptomycetaceae</taxon>
        <taxon>Streptomyces</taxon>
        <taxon>Streptomyces pseudogriseolus group</taxon>
    </lineage>
</organism>
<keyword evidence="2" id="KW-1185">Reference proteome</keyword>
<protein>
    <submittedName>
        <fullName evidence="1">Uncharacterized protein</fullName>
    </submittedName>
</protein>
<reference evidence="1 2" key="1">
    <citation type="journal article" date="2013" name="Genome Announc.">
        <title>Draft Genome Sequence of Streptomyces gancidicus Strain BKS 13-15.</title>
        <authorList>
            <person name="Kumar S."/>
            <person name="Kaur N."/>
            <person name="Singh N.K."/>
            <person name="Raghava G.P."/>
            <person name="Mayilraj S."/>
        </authorList>
    </citation>
    <scope>NUCLEOTIDE SEQUENCE [LARGE SCALE GENOMIC DNA]</scope>
    <source>
        <strain evidence="1 2">BKS 13-15</strain>
    </source>
</reference>
<evidence type="ECO:0000313" key="1">
    <source>
        <dbReference type="EMBL" id="EMF20402.1"/>
    </source>
</evidence>
<gene>
    <name evidence="1" type="ORF">H114_32704</name>
</gene>
<accession>M3DFI4</accession>
<name>M3DFI4_STREZ</name>
<sequence length="107" mass="11912">MAGLRRVRTPHVPSPLMDHDALTRQYITGPLGGEIRAALDWARTISSSGDPSTLELFLHPDDAANLPHGVRLHGYRVCRSIGVPRGQALVFDRPWGRYIRRGEYPTA</sequence>
<dbReference type="PATRIC" id="fig|1284664.3.peg.6548"/>
<evidence type="ECO:0000313" key="2">
    <source>
        <dbReference type="Proteomes" id="UP000011732"/>
    </source>
</evidence>
<dbReference type="Proteomes" id="UP000011732">
    <property type="component" value="Unassembled WGS sequence"/>
</dbReference>
<proteinExistence type="predicted"/>
<dbReference type="EMBL" id="AOHP01000169">
    <property type="protein sequence ID" value="EMF20402.1"/>
    <property type="molecule type" value="Genomic_DNA"/>
</dbReference>